<dbReference type="Pfam" id="PF09990">
    <property type="entry name" value="DUF2231"/>
    <property type="match status" value="1"/>
</dbReference>
<dbReference type="KEGG" id="lug:FPZ22_05275"/>
<proteinExistence type="predicted"/>
<dbReference type="OrthoDB" id="2873672at2"/>
<reference evidence="3 4" key="1">
    <citation type="submission" date="2019-07" db="EMBL/GenBank/DDBJ databases">
        <title>Full genome sequence of Luteimonas sp. Gr-4.</title>
        <authorList>
            <person name="Im W.-T."/>
        </authorList>
    </citation>
    <scope>NUCLEOTIDE SEQUENCE [LARGE SCALE GENOMIC DNA]</scope>
    <source>
        <strain evidence="3 4">Gr-4</strain>
    </source>
</reference>
<feature type="transmembrane region" description="Helical" evidence="1">
    <location>
        <begin position="99"/>
        <end position="118"/>
    </location>
</feature>
<keyword evidence="1" id="KW-1133">Transmembrane helix</keyword>
<sequence length="175" mass="18182">MNAALRPPEPPGLSHTVESRVSIRKHPVHPMLVVFPIAFLAVVAAGDLLFLWSGLPFWAQMGAVLNVSGLAIGVVAAAVGLVDLLLIPVVRRHVSAWSHAMAALMLLAVAAGNAWLRWPDPVAAVWPWGLLLSSLMVLLVGVAGWLGGGLSFHHGIGVAADAGGDDDGPDAPPQE</sequence>
<evidence type="ECO:0000313" key="3">
    <source>
        <dbReference type="EMBL" id="QDW66379.1"/>
    </source>
</evidence>
<evidence type="ECO:0000256" key="1">
    <source>
        <dbReference type="SAM" id="Phobius"/>
    </source>
</evidence>
<gene>
    <name evidence="3" type="ORF">FPZ22_05275</name>
</gene>
<feature type="domain" description="DUF2231" evidence="2">
    <location>
        <begin position="25"/>
        <end position="159"/>
    </location>
</feature>
<dbReference type="AlphaFoldDB" id="A0A518N399"/>
<keyword evidence="1" id="KW-0812">Transmembrane</keyword>
<dbReference type="Proteomes" id="UP000316584">
    <property type="component" value="Chromosome"/>
</dbReference>
<organism evidence="3 4">
    <name type="scientific">Luteimonas granuli</name>
    <dbReference type="NCBI Taxonomy" id="1176533"/>
    <lineage>
        <taxon>Bacteria</taxon>
        <taxon>Pseudomonadati</taxon>
        <taxon>Pseudomonadota</taxon>
        <taxon>Gammaproteobacteria</taxon>
        <taxon>Lysobacterales</taxon>
        <taxon>Lysobacteraceae</taxon>
        <taxon>Luteimonas</taxon>
    </lineage>
</organism>
<keyword evidence="1" id="KW-0472">Membrane</keyword>
<accession>A0A518N399</accession>
<name>A0A518N399_9GAMM</name>
<feature type="transmembrane region" description="Helical" evidence="1">
    <location>
        <begin position="32"/>
        <end position="52"/>
    </location>
</feature>
<keyword evidence="4" id="KW-1185">Reference proteome</keyword>
<feature type="transmembrane region" description="Helical" evidence="1">
    <location>
        <begin position="64"/>
        <end position="87"/>
    </location>
</feature>
<dbReference type="EMBL" id="CP042218">
    <property type="protein sequence ID" value="QDW66379.1"/>
    <property type="molecule type" value="Genomic_DNA"/>
</dbReference>
<dbReference type="InterPro" id="IPR019251">
    <property type="entry name" value="DUF2231_TM"/>
</dbReference>
<protein>
    <submittedName>
        <fullName evidence="3">DUF2231 domain-containing protein</fullName>
    </submittedName>
</protein>
<dbReference type="RefSeq" id="WP_144891070.1">
    <property type="nucleotide sequence ID" value="NZ_CP042218.1"/>
</dbReference>
<evidence type="ECO:0000259" key="2">
    <source>
        <dbReference type="Pfam" id="PF09990"/>
    </source>
</evidence>
<evidence type="ECO:0000313" key="4">
    <source>
        <dbReference type="Proteomes" id="UP000316584"/>
    </source>
</evidence>
<feature type="transmembrane region" description="Helical" evidence="1">
    <location>
        <begin position="124"/>
        <end position="146"/>
    </location>
</feature>